<accession>A0A8H7PJL4</accession>
<proteinExistence type="predicted"/>
<dbReference type="GO" id="GO:0008168">
    <property type="term" value="F:methyltransferase activity"/>
    <property type="evidence" value="ECO:0007669"/>
    <property type="project" value="TreeGrafter"/>
</dbReference>
<gene>
    <name evidence="1" type="ORF">INT43_005782</name>
</gene>
<name>A0A8H7PJL4_MORIS</name>
<evidence type="ECO:0000313" key="2">
    <source>
        <dbReference type="Proteomes" id="UP000654370"/>
    </source>
</evidence>
<evidence type="ECO:0008006" key="3">
    <source>
        <dbReference type="Google" id="ProtNLM"/>
    </source>
</evidence>
<dbReference type="AlphaFoldDB" id="A0A8H7PJL4"/>
<sequence length="344" mass="39176">MSMQQDDNGVDAVKEAFLNLLCKVNEEEFDEFDTFVRSALDEYHTKLHNHDHSDEEMEDEEMQDNAIASVSPASLNRLGKIVTDLRKKVPISAEAPGEQITIPKTEEYEGYTDTNTLHVDGFLFTEDDVDDLCDEGKLSRNFCTDCQSRNVQPLNFISHSASVLQLQFLYQVALANKTKGKTILDIGSRLGAVLYTGYLFTEAKKLIGVEINSWFHSVQADIVANYKMKDRIELVHADVQTVPELLMQADIIIMNNVFQFFSDVESQKQIWRYIRKETSKKQGLLIVTLPSLQDQLKQAGLPVKKTLGGWAKQVKLDYSGHWFETELSEDDIDEISQVHLYKVI</sequence>
<organism evidence="1 2">
    <name type="scientific">Mortierella isabellina</name>
    <name type="common">Filamentous fungus</name>
    <name type="synonym">Umbelopsis isabellina</name>
    <dbReference type="NCBI Taxonomy" id="91625"/>
    <lineage>
        <taxon>Eukaryota</taxon>
        <taxon>Fungi</taxon>
        <taxon>Fungi incertae sedis</taxon>
        <taxon>Mucoromycota</taxon>
        <taxon>Mucoromycotina</taxon>
        <taxon>Umbelopsidomycetes</taxon>
        <taxon>Umbelopsidales</taxon>
        <taxon>Umbelopsidaceae</taxon>
        <taxon>Umbelopsis</taxon>
    </lineage>
</organism>
<dbReference type="InterPro" id="IPR026669">
    <property type="entry name" value="Arsenite_MeTrfase-like"/>
</dbReference>
<dbReference type="OrthoDB" id="15794at2759"/>
<dbReference type="Gene3D" id="3.40.50.150">
    <property type="entry name" value="Vaccinia Virus protein VP39"/>
    <property type="match status" value="1"/>
</dbReference>
<protein>
    <recommendedName>
        <fullName evidence="3">Methyltransferase type 11 domain-containing protein</fullName>
    </recommendedName>
</protein>
<dbReference type="SUPFAM" id="SSF53335">
    <property type="entry name" value="S-adenosyl-L-methionine-dependent methyltransferases"/>
    <property type="match status" value="1"/>
</dbReference>
<dbReference type="PANTHER" id="PTHR43675">
    <property type="entry name" value="ARSENITE METHYLTRANSFERASE"/>
    <property type="match status" value="1"/>
</dbReference>
<dbReference type="Proteomes" id="UP000654370">
    <property type="component" value="Unassembled WGS sequence"/>
</dbReference>
<comment type="caution">
    <text evidence="1">The sequence shown here is derived from an EMBL/GenBank/DDBJ whole genome shotgun (WGS) entry which is preliminary data.</text>
</comment>
<dbReference type="EMBL" id="JAEPQZ010000012">
    <property type="protein sequence ID" value="KAG2174724.1"/>
    <property type="molecule type" value="Genomic_DNA"/>
</dbReference>
<dbReference type="PANTHER" id="PTHR43675:SF1">
    <property type="entry name" value="RIKEN CDNA 2700097O09 GENE"/>
    <property type="match status" value="1"/>
</dbReference>
<dbReference type="InterPro" id="IPR029063">
    <property type="entry name" value="SAM-dependent_MTases_sf"/>
</dbReference>
<evidence type="ECO:0000313" key="1">
    <source>
        <dbReference type="EMBL" id="KAG2174724.1"/>
    </source>
</evidence>
<keyword evidence="2" id="KW-1185">Reference proteome</keyword>
<reference evidence="1" key="1">
    <citation type="submission" date="2020-12" db="EMBL/GenBank/DDBJ databases">
        <title>Metabolic potential, ecology and presence of endohyphal bacteria is reflected in genomic diversity of Mucoromycotina.</title>
        <authorList>
            <person name="Muszewska A."/>
            <person name="Okrasinska A."/>
            <person name="Steczkiewicz K."/>
            <person name="Drgas O."/>
            <person name="Orlowska M."/>
            <person name="Perlinska-Lenart U."/>
            <person name="Aleksandrzak-Piekarczyk T."/>
            <person name="Szatraj K."/>
            <person name="Zielenkiewicz U."/>
            <person name="Pilsyk S."/>
            <person name="Malc E."/>
            <person name="Mieczkowski P."/>
            <person name="Kruszewska J.S."/>
            <person name="Biernat P."/>
            <person name="Pawlowska J."/>
        </authorList>
    </citation>
    <scope>NUCLEOTIDE SEQUENCE</scope>
    <source>
        <strain evidence="1">WA0000067209</strain>
    </source>
</reference>